<dbReference type="SUPFAM" id="SSF51445">
    <property type="entry name" value="(Trans)glycosidases"/>
    <property type="match status" value="1"/>
</dbReference>
<evidence type="ECO:0000256" key="2">
    <source>
        <dbReference type="ARBA" id="ARBA00023295"/>
    </source>
</evidence>
<protein>
    <submittedName>
        <fullName evidence="5">Beta-galactosidase GanA</fullName>
    </submittedName>
</protein>
<reference evidence="5 6" key="1">
    <citation type="submission" date="2020-08" db="EMBL/GenBank/DDBJ databases">
        <title>Genomic Encyclopedia of Type Strains, Phase IV (KMG-IV): sequencing the most valuable type-strain genomes for metagenomic binning, comparative biology and taxonomic classification.</title>
        <authorList>
            <person name="Goeker M."/>
        </authorList>
    </citation>
    <scope>NUCLEOTIDE SEQUENCE [LARGE SCALE GENOMIC DNA]</scope>
    <source>
        <strain evidence="5 6">DSM 22198</strain>
    </source>
</reference>
<dbReference type="InterPro" id="IPR013529">
    <property type="entry name" value="Glyco_hydro_42_N"/>
</dbReference>
<evidence type="ECO:0000256" key="1">
    <source>
        <dbReference type="ARBA" id="ARBA00022801"/>
    </source>
</evidence>
<dbReference type="FunFam" id="3.20.20.80:FF:000135">
    <property type="entry name" value="Beta-galactosidase, putative, bgl35A"/>
    <property type="match status" value="1"/>
</dbReference>
<dbReference type="GO" id="GO:0005975">
    <property type="term" value="P:carbohydrate metabolic process"/>
    <property type="evidence" value="ECO:0007669"/>
    <property type="project" value="InterPro"/>
</dbReference>
<proteinExistence type="predicted"/>
<sequence length="552" mass="60824">MTSVLDTCVPDGGLMKVGRSLMLAATLLAGLTPMARAAEGRSTEMPRIVREDGRYALMVDGAPYLVLGAQANNSSNWPSVLPQVWPAVEQVQANTLLMPIAWQQIEPKEGQFDFSFLDTLLAQAREHDKHLVLLWFGTWKNNSPAYAPDWVKLNNDRFPRVVNAKGVMRGSLSPLAPATLEADRRAFVAFMRHLKQVDGQQHTVLMVQVENETGTYGAVRDFTPLAQKVFDGKVPDDLVKALKKKPGTWADVFGKDADEFFHAYYTARFVDQVAAAGKAEYPIPMYVNAALRDPFKDQDPATYSAGGPTWNVLDIWKAAAPAIDLIGPDIYDRGYEFYTKTLEQYKRPDNALFVAETGNDAVYARYVFATLGHQGIGFAPFGIDYTGYVNYPLGATKINAETLEPFTVSFKLLGAMNRELAALSLKGKVWGASEPTADHSNVLDLGPYKATVSYGLPQFGDAKPTGNEKPSGGVVIAELAPNEYLVAGYRARVDFAQAIKAGKNGYMIASVEEGHFENGKWVFERLWNGDQTDYGLNFTTVPQILKVRFATF</sequence>
<evidence type="ECO:0000259" key="3">
    <source>
        <dbReference type="Pfam" id="PF02449"/>
    </source>
</evidence>
<dbReference type="RefSeq" id="WP_246463366.1">
    <property type="nucleotide sequence ID" value="NZ_JACIIZ010000018.1"/>
</dbReference>
<gene>
    <name evidence="5" type="ORF">FHS74_005229</name>
</gene>
<dbReference type="Pfam" id="PF02449">
    <property type="entry name" value="Glyco_hydro_42"/>
    <property type="match status" value="1"/>
</dbReference>
<feature type="domain" description="DUF5597" evidence="4">
    <location>
        <begin position="407"/>
        <end position="538"/>
    </location>
</feature>
<comment type="caution">
    <text evidence="5">The sequence shown here is derived from an EMBL/GenBank/DDBJ whole genome shotgun (WGS) entry which is preliminary data.</text>
</comment>
<name>A0A7X0EHH2_9PROT</name>
<dbReference type="GO" id="GO:0009341">
    <property type="term" value="C:beta-galactosidase complex"/>
    <property type="evidence" value="ECO:0007669"/>
    <property type="project" value="InterPro"/>
</dbReference>
<evidence type="ECO:0000313" key="5">
    <source>
        <dbReference type="EMBL" id="MBB6254639.1"/>
    </source>
</evidence>
<dbReference type="InterPro" id="IPR040719">
    <property type="entry name" value="DUF5597"/>
</dbReference>
<keyword evidence="2" id="KW-0326">Glycosidase</keyword>
<dbReference type="Gene3D" id="3.20.20.80">
    <property type="entry name" value="Glycosidases"/>
    <property type="match status" value="1"/>
</dbReference>
<dbReference type="GO" id="GO:0004565">
    <property type="term" value="F:beta-galactosidase activity"/>
    <property type="evidence" value="ECO:0007669"/>
    <property type="project" value="InterPro"/>
</dbReference>
<dbReference type="AlphaFoldDB" id="A0A7X0EHH2"/>
<dbReference type="EMBL" id="JACIIZ010000018">
    <property type="protein sequence ID" value="MBB6254639.1"/>
    <property type="molecule type" value="Genomic_DNA"/>
</dbReference>
<feature type="domain" description="Glycoside hydrolase family 42 N-terminal" evidence="3">
    <location>
        <begin position="99"/>
        <end position="231"/>
    </location>
</feature>
<organism evidence="5 6">
    <name type="scientific">Nitrospirillum iridis</name>
    <dbReference type="NCBI Taxonomy" id="765888"/>
    <lineage>
        <taxon>Bacteria</taxon>
        <taxon>Pseudomonadati</taxon>
        <taxon>Pseudomonadota</taxon>
        <taxon>Alphaproteobacteria</taxon>
        <taxon>Rhodospirillales</taxon>
        <taxon>Azospirillaceae</taxon>
        <taxon>Nitrospirillum</taxon>
    </lineage>
</organism>
<dbReference type="InterPro" id="IPR017853">
    <property type="entry name" value="GH"/>
</dbReference>
<evidence type="ECO:0000313" key="6">
    <source>
        <dbReference type="Proteomes" id="UP000539175"/>
    </source>
</evidence>
<evidence type="ECO:0000259" key="4">
    <source>
        <dbReference type="Pfam" id="PF18120"/>
    </source>
</evidence>
<dbReference type="Pfam" id="PF18120">
    <property type="entry name" value="DUF5597"/>
    <property type="match status" value="1"/>
</dbReference>
<dbReference type="Gene3D" id="2.60.220.20">
    <property type="entry name" value="putative beta-Galactosidase from caulobacter crescentus"/>
    <property type="match status" value="1"/>
</dbReference>
<accession>A0A7X0EHH2</accession>
<keyword evidence="1" id="KW-0378">Hydrolase</keyword>
<dbReference type="Proteomes" id="UP000539175">
    <property type="component" value="Unassembled WGS sequence"/>
</dbReference>
<keyword evidence="6" id="KW-1185">Reference proteome</keyword>